<evidence type="ECO:0000256" key="1">
    <source>
        <dbReference type="SAM" id="Phobius"/>
    </source>
</evidence>
<proteinExistence type="predicted"/>
<evidence type="ECO:0000313" key="2">
    <source>
        <dbReference type="EMBL" id="MEH8018254.1"/>
    </source>
</evidence>
<keyword evidence="1" id="KW-0812">Transmembrane</keyword>
<keyword evidence="1" id="KW-0472">Membrane</keyword>
<organism evidence="2 3">
    <name type="scientific">Rheinheimera muenzenbergensis</name>
    <dbReference type="NCBI Taxonomy" id="1193628"/>
    <lineage>
        <taxon>Bacteria</taxon>
        <taxon>Pseudomonadati</taxon>
        <taxon>Pseudomonadota</taxon>
        <taxon>Gammaproteobacteria</taxon>
        <taxon>Chromatiales</taxon>
        <taxon>Chromatiaceae</taxon>
        <taxon>Rheinheimera</taxon>
    </lineage>
</organism>
<feature type="transmembrane region" description="Helical" evidence="1">
    <location>
        <begin position="14"/>
        <end position="35"/>
    </location>
</feature>
<dbReference type="EMBL" id="JALAAR010000011">
    <property type="protein sequence ID" value="MEH8018254.1"/>
    <property type="molecule type" value="Genomic_DNA"/>
</dbReference>
<feature type="transmembrane region" description="Helical" evidence="1">
    <location>
        <begin position="102"/>
        <end position="123"/>
    </location>
</feature>
<name>A0ABU8C8W8_9GAMM</name>
<protein>
    <recommendedName>
        <fullName evidence="4">DUF4328 domain-containing protein</fullName>
    </recommendedName>
</protein>
<dbReference type="RefSeq" id="WP_335736661.1">
    <property type="nucleotide sequence ID" value="NZ_JALAAR010000011.1"/>
</dbReference>
<keyword evidence="1" id="KW-1133">Transmembrane helix</keyword>
<evidence type="ECO:0000313" key="3">
    <source>
        <dbReference type="Proteomes" id="UP001375382"/>
    </source>
</evidence>
<comment type="caution">
    <text evidence="2">The sequence shown here is derived from an EMBL/GenBank/DDBJ whole genome shotgun (WGS) entry which is preliminary data.</text>
</comment>
<evidence type="ECO:0008006" key="4">
    <source>
        <dbReference type="Google" id="ProtNLM"/>
    </source>
</evidence>
<keyword evidence="3" id="KW-1185">Reference proteome</keyword>
<accession>A0ABU8C8W8</accession>
<dbReference type="Proteomes" id="UP001375382">
    <property type="component" value="Unassembled WGS sequence"/>
</dbReference>
<gene>
    <name evidence="2" type="ORF">MN202_13515</name>
</gene>
<sequence>MAMAEGINHSDFELLYLLVGLFVLLNAAISWLAFAQCSMRPLERKLRELKSDNISDWDGPGWRTATYAIKLVLPPHIWGNYNMFLDPYLLHKIATSADKQRAIWFWLSWITAIAMAIGFTLFIE</sequence>
<reference evidence="2 3" key="1">
    <citation type="journal article" date="2023" name="Ecotoxicol. Environ. Saf.">
        <title>Mercury remediation potential of mercury-resistant strain Rheinheimera metallidurans sp. nov. isolated from a municipal waste dumping site.</title>
        <authorList>
            <person name="Yadav V."/>
            <person name="Manjhi A."/>
            <person name="Vadakedath N."/>
        </authorList>
    </citation>
    <scope>NUCLEOTIDE SEQUENCE [LARGE SCALE GENOMIC DNA]</scope>
    <source>
        <strain evidence="2 3">E-49</strain>
    </source>
</reference>